<evidence type="ECO:0000259" key="1">
    <source>
        <dbReference type="Pfam" id="PF13452"/>
    </source>
</evidence>
<dbReference type="InterPro" id="IPR039569">
    <property type="entry name" value="FAS1-like_DH_region"/>
</dbReference>
<dbReference type="AlphaFoldDB" id="A0A4Y8RHZ9"/>
<evidence type="ECO:0000313" key="2">
    <source>
        <dbReference type="EMBL" id="TFF22036.1"/>
    </source>
</evidence>
<dbReference type="PANTHER" id="PTHR28152">
    <property type="entry name" value="HYDROXYACYL-THIOESTER DEHYDRATASE TYPE 2, MITOCHONDRIAL"/>
    <property type="match status" value="1"/>
</dbReference>
<sequence>MENLRMNQAVRAECESYVGRERVVADTIAPETASKLATLLGRRMPAEGLPPTWHWAYFNHGYPVTDAGEDGHERLGLFLPPAPFHRRMWAAGDVTIHRPLQLGLQATRRSIITAVDFKTGKSGDLCFVTVEHSITQGGDSAIDEIHTVVYRDRGLAEKALRGQDDPVPEGFFVHPDMELYFYSALTHNGHRIHWDRGFCRTVEGYPGLVVHGPLMATKLCHSMMDEAEADGSGEATLHRFAFRAQAPVFETTPIRLVVEAGGGEAARKGRVERSDGVTAMTATLGLT</sequence>
<protein>
    <submittedName>
        <fullName evidence="2">Acyl-CoA dehydrogenase</fullName>
    </submittedName>
</protein>
<feature type="domain" description="FAS1-like dehydratase" evidence="1">
    <location>
        <begin position="80"/>
        <end position="139"/>
    </location>
</feature>
<evidence type="ECO:0000313" key="3">
    <source>
        <dbReference type="Proteomes" id="UP000298179"/>
    </source>
</evidence>
<dbReference type="OrthoDB" id="7183822at2"/>
<dbReference type="InterPro" id="IPR029069">
    <property type="entry name" value="HotDog_dom_sf"/>
</dbReference>
<dbReference type="PANTHER" id="PTHR28152:SF1">
    <property type="entry name" value="HYDROXYACYL-THIOESTER DEHYDRATASE TYPE 2, MITOCHONDRIAL"/>
    <property type="match status" value="1"/>
</dbReference>
<dbReference type="GO" id="GO:0019171">
    <property type="term" value="F:(3R)-hydroxyacyl-[acyl-carrier-protein] dehydratase activity"/>
    <property type="evidence" value="ECO:0007669"/>
    <property type="project" value="TreeGrafter"/>
</dbReference>
<keyword evidence="3" id="KW-1185">Reference proteome</keyword>
<reference evidence="2 3" key="1">
    <citation type="submission" date="2019-03" db="EMBL/GenBank/DDBJ databases">
        <title>Jiella endophytica sp. nov., a novel endophytic bacterium isolated from root of Ficus microcarpa Linn. f.</title>
        <authorList>
            <person name="Tuo L."/>
        </authorList>
    </citation>
    <scope>NUCLEOTIDE SEQUENCE [LARGE SCALE GENOMIC DNA]</scope>
    <source>
        <strain evidence="2 3">CBS5Q-3</strain>
    </source>
</reference>
<dbReference type="SUPFAM" id="SSF54637">
    <property type="entry name" value="Thioesterase/thiol ester dehydrase-isomerase"/>
    <property type="match status" value="1"/>
</dbReference>
<dbReference type="Gene3D" id="3.10.129.10">
    <property type="entry name" value="Hotdog Thioesterase"/>
    <property type="match status" value="2"/>
</dbReference>
<dbReference type="Proteomes" id="UP000298179">
    <property type="component" value="Unassembled WGS sequence"/>
</dbReference>
<comment type="caution">
    <text evidence="2">The sequence shown here is derived from an EMBL/GenBank/DDBJ whole genome shotgun (WGS) entry which is preliminary data.</text>
</comment>
<proteinExistence type="predicted"/>
<accession>A0A4Y8RHZ9</accession>
<dbReference type="InterPro" id="IPR052741">
    <property type="entry name" value="Mitochondrial_HTD2"/>
</dbReference>
<dbReference type="EMBL" id="SOZD01000004">
    <property type="protein sequence ID" value="TFF22036.1"/>
    <property type="molecule type" value="Genomic_DNA"/>
</dbReference>
<dbReference type="Pfam" id="PF13452">
    <property type="entry name" value="FAS1_DH_region"/>
    <property type="match status" value="1"/>
</dbReference>
<name>A0A4Y8RHZ9_9HYPH</name>
<gene>
    <name evidence="2" type="ORF">E3C22_15425</name>
</gene>
<organism evidence="2 3">
    <name type="scientific">Jiella endophytica</name>
    <dbReference type="NCBI Taxonomy" id="2558362"/>
    <lineage>
        <taxon>Bacteria</taxon>
        <taxon>Pseudomonadati</taxon>
        <taxon>Pseudomonadota</taxon>
        <taxon>Alphaproteobacteria</taxon>
        <taxon>Hyphomicrobiales</taxon>
        <taxon>Aurantimonadaceae</taxon>
        <taxon>Jiella</taxon>
    </lineage>
</organism>